<feature type="region of interest" description="Disordered" evidence="1">
    <location>
        <begin position="133"/>
        <end position="153"/>
    </location>
</feature>
<accession>A0A426Y4T7</accession>
<protein>
    <submittedName>
        <fullName evidence="2">Uncharacterized protein</fullName>
    </submittedName>
</protein>
<reference evidence="2 3" key="1">
    <citation type="journal article" date="2014" name="Agronomy (Basel)">
        <title>A Draft Genome Sequence for Ensete ventricosum, the Drought-Tolerant Tree Against Hunger.</title>
        <authorList>
            <person name="Harrison J."/>
            <person name="Moore K.A."/>
            <person name="Paszkiewicz K."/>
            <person name="Jones T."/>
            <person name="Grant M."/>
            <person name="Ambacheew D."/>
            <person name="Muzemil S."/>
            <person name="Studholme D.J."/>
        </authorList>
    </citation>
    <scope>NUCLEOTIDE SEQUENCE [LARGE SCALE GENOMIC DNA]</scope>
</reference>
<sequence length="224" mass="23729">MDRYDEPWSDVILYTSLGKSLLHSESLCKSFCSHSSGAADITNGQGSMADTVRVSLSSAVSSSSHGSNHEDFDALGDVFIWGEGIGDGFLGGGSQRAGLTLTIMIDASLPKALESAVVLDVHNIACGSVESFKGENRDSRESNNGYPSSSSKFQVQASSKKIFSTSVPGLQFRLVPPGTGSTYQSAKLSVCGPPATERYRQKSAVNDRLSEKSTVGGRFWEISG</sequence>
<dbReference type="Proteomes" id="UP000287651">
    <property type="component" value="Unassembled WGS sequence"/>
</dbReference>
<organism evidence="2 3">
    <name type="scientific">Ensete ventricosum</name>
    <name type="common">Abyssinian banana</name>
    <name type="synonym">Musa ensete</name>
    <dbReference type="NCBI Taxonomy" id="4639"/>
    <lineage>
        <taxon>Eukaryota</taxon>
        <taxon>Viridiplantae</taxon>
        <taxon>Streptophyta</taxon>
        <taxon>Embryophyta</taxon>
        <taxon>Tracheophyta</taxon>
        <taxon>Spermatophyta</taxon>
        <taxon>Magnoliopsida</taxon>
        <taxon>Liliopsida</taxon>
        <taxon>Zingiberales</taxon>
        <taxon>Musaceae</taxon>
        <taxon>Ensete</taxon>
    </lineage>
</organism>
<evidence type="ECO:0000256" key="1">
    <source>
        <dbReference type="SAM" id="MobiDB-lite"/>
    </source>
</evidence>
<dbReference type="AlphaFoldDB" id="A0A426Y4T7"/>
<gene>
    <name evidence="2" type="ORF">B296_00054234</name>
</gene>
<evidence type="ECO:0000313" key="3">
    <source>
        <dbReference type="Proteomes" id="UP000287651"/>
    </source>
</evidence>
<dbReference type="EMBL" id="AMZH03014957">
    <property type="protein sequence ID" value="RRT46789.1"/>
    <property type="molecule type" value="Genomic_DNA"/>
</dbReference>
<proteinExistence type="predicted"/>
<evidence type="ECO:0000313" key="2">
    <source>
        <dbReference type="EMBL" id="RRT46789.1"/>
    </source>
</evidence>
<name>A0A426Y4T7_ENSVE</name>
<comment type="caution">
    <text evidence="2">The sequence shown here is derived from an EMBL/GenBank/DDBJ whole genome shotgun (WGS) entry which is preliminary data.</text>
</comment>